<evidence type="ECO:0000313" key="2">
    <source>
        <dbReference type="Proteomes" id="UP000051373"/>
    </source>
</evidence>
<dbReference type="EMBL" id="LJUJ01000025">
    <property type="protein sequence ID" value="KPK62814.1"/>
    <property type="molecule type" value="Genomic_DNA"/>
</dbReference>
<accession>A0A0S8FQK8</accession>
<dbReference type="InterPro" id="IPR008323">
    <property type="entry name" value="UCP033563"/>
</dbReference>
<dbReference type="PIRSF" id="PIRSF033563">
    <property type="entry name" value="UCP033563"/>
    <property type="match status" value="1"/>
</dbReference>
<dbReference type="PANTHER" id="PTHR36454:SF1">
    <property type="entry name" value="DUF1015 DOMAIN-CONTAINING PROTEIN"/>
    <property type="match status" value="1"/>
</dbReference>
<dbReference type="PANTHER" id="PTHR36454">
    <property type="entry name" value="LMO2823 PROTEIN"/>
    <property type="match status" value="1"/>
</dbReference>
<dbReference type="Proteomes" id="UP000051373">
    <property type="component" value="Unassembled WGS sequence"/>
</dbReference>
<dbReference type="PATRIC" id="fig|1703779.3.peg.1386"/>
<organism evidence="1 2">
    <name type="scientific">candidate division WOR_3 bacterium SM23_42</name>
    <dbReference type="NCBI Taxonomy" id="1703779"/>
    <lineage>
        <taxon>Bacteria</taxon>
        <taxon>Bacteria division WOR-3</taxon>
    </lineage>
</organism>
<evidence type="ECO:0008006" key="3">
    <source>
        <dbReference type="Google" id="ProtNLM"/>
    </source>
</evidence>
<dbReference type="STRING" id="1703779.AMJ83_09725"/>
<comment type="caution">
    <text evidence="1">The sequence shown here is derived from an EMBL/GenBank/DDBJ whole genome shotgun (WGS) entry which is preliminary data.</text>
</comment>
<sequence>MPEIKPFKGIRYNSEKIENLTDVITQPYDQITDRMEREYRNRSAYNFVRLVLTKYAEGHDRQKEYADAKRFCDEWLKAEVFTQETKNSMYPYWQEFAIGENTYQRKGFMCLVRLEELGKGNILPHEKTLSKPKADRLNLLRITQKDLESVFLLYTDPKNVVNKALDKYCTQDPLIEVKDDKGVIHKLWRVDKTTVINKVGNALQDSIFVIADGHHRYETAFNYRNEIEDIDENHPANYKLITLVNIEDPGLVILPTHRLIRNIQDFNLETFLKKTNEYFDIKKTDRNTIVNDLKTGELGTFGFYSAITAYILRLKSRDIMKKRLPDRSDEYQSLDVAVLHTLLIEDVLGVEPTKIEDHVRYERGEEHTMRKVDSGEFQMALLMNPTRPEQVKEVAQRRERMPQKSTDFYPKLVSGLVFYD</sequence>
<name>A0A0S8FQK8_UNCW3</name>
<feature type="non-terminal residue" evidence="1">
    <location>
        <position position="420"/>
    </location>
</feature>
<reference evidence="1 2" key="1">
    <citation type="journal article" date="2015" name="Microbiome">
        <title>Genomic resolution of linkages in carbon, nitrogen, and sulfur cycling among widespread estuary sediment bacteria.</title>
        <authorList>
            <person name="Baker B.J."/>
            <person name="Lazar C.S."/>
            <person name="Teske A.P."/>
            <person name="Dick G.J."/>
        </authorList>
    </citation>
    <scope>NUCLEOTIDE SEQUENCE [LARGE SCALE GENOMIC DNA]</scope>
    <source>
        <strain evidence="1">SM23_42</strain>
    </source>
</reference>
<protein>
    <recommendedName>
        <fullName evidence="3">DUF1015 domain-containing protein</fullName>
    </recommendedName>
</protein>
<evidence type="ECO:0000313" key="1">
    <source>
        <dbReference type="EMBL" id="KPK62814.1"/>
    </source>
</evidence>
<dbReference type="Pfam" id="PF06245">
    <property type="entry name" value="DUF1015"/>
    <property type="match status" value="1"/>
</dbReference>
<proteinExistence type="predicted"/>
<dbReference type="AlphaFoldDB" id="A0A0S8FQK8"/>
<gene>
    <name evidence="1" type="ORF">AMJ83_09725</name>
</gene>